<protein>
    <recommendedName>
        <fullName evidence="6">C3H1-type domain-containing protein</fullName>
    </recommendedName>
</protein>
<gene>
    <name evidence="7" type="ORF">SNAT2548_LOCUS7021</name>
</gene>
<dbReference type="Pfam" id="PF00642">
    <property type="entry name" value="zf-CCCH"/>
    <property type="match status" value="1"/>
</dbReference>
<proteinExistence type="predicted"/>
<dbReference type="InterPro" id="IPR036855">
    <property type="entry name" value="Znf_CCCH_sf"/>
</dbReference>
<feature type="zinc finger region" description="C3H1-type" evidence="4">
    <location>
        <begin position="687"/>
        <end position="714"/>
    </location>
</feature>
<name>A0A812JLV6_9DINO</name>
<dbReference type="Proteomes" id="UP000604046">
    <property type="component" value="Unassembled WGS sequence"/>
</dbReference>
<dbReference type="OrthoDB" id="10263155at2759"/>
<dbReference type="GO" id="GO:0008270">
    <property type="term" value="F:zinc ion binding"/>
    <property type="evidence" value="ECO:0007669"/>
    <property type="project" value="UniProtKB-KW"/>
</dbReference>
<evidence type="ECO:0000256" key="3">
    <source>
        <dbReference type="ARBA" id="ARBA00022833"/>
    </source>
</evidence>
<feature type="region of interest" description="Disordered" evidence="5">
    <location>
        <begin position="573"/>
        <end position="624"/>
    </location>
</feature>
<evidence type="ECO:0000256" key="5">
    <source>
        <dbReference type="SAM" id="MobiDB-lite"/>
    </source>
</evidence>
<evidence type="ECO:0000256" key="2">
    <source>
        <dbReference type="ARBA" id="ARBA00022771"/>
    </source>
</evidence>
<dbReference type="EMBL" id="CAJNDS010000480">
    <property type="protein sequence ID" value="CAE7210522.1"/>
    <property type="molecule type" value="Genomic_DNA"/>
</dbReference>
<evidence type="ECO:0000313" key="8">
    <source>
        <dbReference type="Proteomes" id="UP000604046"/>
    </source>
</evidence>
<keyword evidence="1 4" id="KW-0479">Metal-binding</keyword>
<dbReference type="SMART" id="SM00356">
    <property type="entry name" value="ZnF_C3H1"/>
    <property type="match status" value="1"/>
</dbReference>
<keyword evidence="2 4" id="KW-0863">Zinc-finger</keyword>
<accession>A0A812JLV6</accession>
<evidence type="ECO:0000259" key="6">
    <source>
        <dbReference type="PROSITE" id="PS50103"/>
    </source>
</evidence>
<evidence type="ECO:0000256" key="4">
    <source>
        <dbReference type="PROSITE-ProRule" id="PRU00723"/>
    </source>
</evidence>
<evidence type="ECO:0000313" key="7">
    <source>
        <dbReference type="EMBL" id="CAE7210522.1"/>
    </source>
</evidence>
<organism evidence="7 8">
    <name type="scientific">Symbiodinium natans</name>
    <dbReference type="NCBI Taxonomy" id="878477"/>
    <lineage>
        <taxon>Eukaryota</taxon>
        <taxon>Sar</taxon>
        <taxon>Alveolata</taxon>
        <taxon>Dinophyceae</taxon>
        <taxon>Suessiales</taxon>
        <taxon>Symbiodiniaceae</taxon>
        <taxon>Symbiodinium</taxon>
    </lineage>
</organism>
<keyword evidence="8" id="KW-1185">Reference proteome</keyword>
<comment type="caution">
    <text evidence="7">The sequence shown here is derived from an EMBL/GenBank/DDBJ whole genome shotgun (WGS) entry which is preliminary data.</text>
</comment>
<evidence type="ECO:0000256" key="1">
    <source>
        <dbReference type="ARBA" id="ARBA00022723"/>
    </source>
</evidence>
<feature type="domain" description="C3H1-type" evidence="6">
    <location>
        <begin position="687"/>
        <end position="714"/>
    </location>
</feature>
<dbReference type="SUPFAM" id="SSF90229">
    <property type="entry name" value="CCCH zinc finger"/>
    <property type="match status" value="1"/>
</dbReference>
<sequence length="717" mass="79468">MAEEDIDQDALYWNAYTLLHSSFLKAKKKLLLLTLAQDQLNTRRVAAILVAYGGLSFSDGMSQNRTSGSGRSVALEPLSGEDIPHPVYVAHGGLCSDSSGLGALIEEGLGEVGWEDVLAIVRSHPTSKLHQLLEDTLDWSWQIDKFWRCWRELGVPDAETLEGEIAHAARDFELLLNNRPRLLYSEFLGSKLRPVEVKYFRADLTDLPFLAGDESFFLLSKFAEKPVIELLRESMQVPPPRTAISALVAKYQGLAEHIAVVVGTEREDEYIQTLNMAEDASSHPVRLFTDLPNDDVPFGLAVVDVCRSEHDPVNIAGLYQSLQCLAQALVQKGTTHIFTVLTGLGPQSAFAAVSVETVLTELRELIRRLAATCRSLQRVTVATINPSTATAVREFLSGGRTVPEDTIDRLKGAMATHEEWLRRHELMDAARSLVAQAQQSGQRKEYHRNLCAEMRQFVGHYVCNFLLEVFGVREAYAKTLTKRYGAEVHVMAGQAAEWMKSNAAVIARSEEDQRRLREICKCVTDVNSSYVNPGMHPESLTEDKLHDMEGSLPAAFDRLLRVIQSSSNWTPERVDGEVLQQLAPTPASPDKRDRGGSPSKSHPTMPDRDRSESPTKGQIVVQPRSGAAYSVSSASIYVVNGSVRPVCGFFCRGDCRHMGTCADAHPCRFGVGCRTQTRGCVFDHPHDPKKPICRFFVEGRCHMGLRCRFAHPAGRSS</sequence>
<dbReference type="AlphaFoldDB" id="A0A812JLV6"/>
<reference evidence="7" key="1">
    <citation type="submission" date="2021-02" db="EMBL/GenBank/DDBJ databases">
        <authorList>
            <person name="Dougan E. K."/>
            <person name="Rhodes N."/>
            <person name="Thang M."/>
            <person name="Chan C."/>
        </authorList>
    </citation>
    <scope>NUCLEOTIDE SEQUENCE</scope>
</reference>
<dbReference type="InterPro" id="IPR000571">
    <property type="entry name" value="Znf_CCCH"/>
</dbReference>
<keyword evidence="3 4" id="KW-0862">Zinc</keyword>
<dbReference type="PROSITE" id="PS50103">
    <property type="entry name" value="ZF_C3H1"/>
    <property type="match status" value="1"/>
</dbReference>